<protein>
    <submittedName>
        <fullName evidence="3 4">Zinc finger MYM-type protein 1</fullName>
    </submittedName>
</protein>
<dbReference type="InterPro" id="IPR008906">
    <property type="entry name" value="HATC_C_dom"/>
</dbReference>
<dbReference type="InterPro" id="IPR012337">
    <property type="entry name" value="RNaseH-like_sf"/>
</dbReference>
<evidence type="ECO:0000313" key="5">
    <source>
        <dbReference type="Proteomes" id="UP000002320"/>
    </source>
</evidence>
<dbReference type="KEGG" id="cqu:CpipJ_CPIJ000850"/>
<dbReference type="InterPro" id="IPR025398">
    <property type="entry name" value="DUF4371"/>
</dbReference>
<proteinExistence type="predicted"/>
<evidence type="ECO:0000259" key="2">
    <source>
        <dbReference type="Pfam" id="PF14291"/>
    </source>
</evidence>
<gene>
    <name evidence="4" type="primary">6031762</name>
    <name evidence="3" type="ORF">CpipJ_CPIJ000850</name>
</gene>
<evidence type="ECO:0000313" key="3">
    <source>
        <dbReference type="EMBL" id="EDS44959.1"/>
    </source>
</evidence>
<dbReference type="VEuPathDB" id="VectorBase:CQUJHB001532"/>
<dbReference type="GO" id="GO:0046983">
    <property type="term" value="F:protein dimerization activity"/>
    <property type="evidence" value="ECO:0007669"/>
    <property type="project" value="InterPro"/>
</dbReference>
<dbReference type="Proteomes" id="UP000002320">
    <property type="component" value="Unassembled WGS sequence"/>
</dbReference>
<organism>
    <name type="scientific">Culex quinquefasciatus</name>
    <name type="common">Southern house mosquito</name>
    <name type="synonym">Culex pungens</name>
    <dbReference type="NCBI Taxonomy" id="7176"/>
    <lineage>
        <taxon>Eukaryota</taxon>
        <taxon>Metazoa</taxon>
        <taxon>Ecdysozoa</taxon>
        <taxon>Arthropoda</taxon>
        <taxon>Hexapoda</taxon>
        <taxon>Insecta</taxon>
        <taxon>Pterygota</taxon>
        <taxon>Neoptera</taxon>
        <taxon>Endopterygota</taxon>
        <taxon>Diptera</taxon>
        <taxon>Nematocera</taxon>
        <taxon>Culicoidea</taxon>
        <taxon>Culicidae</taxon>
        <taxon>Culicinae</taxon>
        <taxon>Culicini</taxon>
        <taxon>Culex</taxon>
        <taxon>Culex</taxon>
    </lineage>
</organism>
<dbReference type="eggNOG" id="ENOG502QSU3">
    <property type="taxonomic scope" value="Eukaryota"/>
</dbReference>
<dbReference type="OrthoDB" id="8045002at2759"/>
<sequence length="714" mass="81034">MANSTNQLSQSKCKVVDVLQRPFSARTGEEKMALVKSPVPRPPMESLKSLYRLEGKEMSRKFNVSAYENQWLCGSTELNRLFCWPCLLFRSAGEKSVWSKDGFNDINHLSAASKTHASSKDHINNSFALMTYGQWRIDEALDRCRQVTRVKHNEEVSKNRAGMKTLIEVTCLLGTHGLAFRGHDEKETSTNRGNYKDICSLVAVKDPSFREFVDNKIFSGTSSTIQNELIECIGKYMLDVISKEVAEADFSAVMMDESPDSGRLSQLSCALRYVKSDGTPVERMVGLIDVSKDKTAAALAEQVSVIAASFALSDDKLVAQTYDGCPTMAGDKHGVQRLVKEKFSKAGFIHCRAHVLNLVLLHSCSNNKKTARFFNTVSSLAAFFSQSSKRNAKLKDFMESKIPSVCKTKWSYNSRLIKIVELNYEAICACLAEIYIEQANFDADTVTTARGLHGFLMEFDTIFLLKVFVEIFAQTDVLYQVLQSKELDILCCVESVKKCETAIRDLLDEACFERIFREAKSTAGGEKVDVDVFRTLYDAVLKKVLDELERRFKDLGDYEYIGLLDNTKFTSNRLSFPTKLVKNLVKHHDFEEAKLTNELTVLYSRDEFKGLSVRQIVRLIIEKNLVRPFSETLKLAKLILTIPSTTASVERSFSILRRIKNYLRSTTGQERLFYLMLMAVESELLMDISKNPKFFDDVIDQFAKKNRRINLMYK</sequence>
<dbReference type="InParanoid" id="B0W189"/>
<evidence type="ECO:0000259" key="1">
    <source>
        <dbReference type="Pfam" id="PF05699"/>
    </source>
</evidence>
<feature type="domain" description="HAT C-terminal dimerisation" evidence="1">
    <location>
        <begin position="631"/>
        <end position="684"/>
    </location>
</feature>
<keyword evidence="5" id="KW-1185">Reference proteome</keyword>
<dbReference type="OMA" id="QVAKHNE"/>
<dbReference type="HOGENOM" id="CLU_006175_4_2_1"/>
<dbReference type="AlphaFoldDB" id="B0W189"/>
<name>B0W189_CULQU</name>
<feature type="domain" description="DUF4371" evidence="2">
    <location>
        <begin position="129"/>
        <end position="332"/>
    </location>
</feature>
<reference evidence="3" key="1">
    <citation type="submission" date="2007-03" db="EMBL/GenBank/DDBJ databases">
        <title>Annotation of Culex pipiens quinquefasciatus.</title>
        <authorList>
            <consortium name="The Broad Institute Genome Sequencing Platform"/>
            <person name="Atkinson P.W."/>
            <person name="Hemingway J."/>
            <person name="Christensen B.M."/>
            <person name="Higgs S."/>
            <person name="Kodira C."/>
            <person name="Hannick L."/>
            <person name="Megy K."/>
            <person name="O'Leary S."/>
            <person name="Pearson M."/>
            <person name="Haas B.J."/>
            <person name="Mauceli E."/>
            <person name="Wortman J.R."/>
            <person name="Lee N.H."/>
            <person name="Guigo R."/>
            <person name="Stanke M."/>
            <person name="Alvarado L."/>
            <person name="Amedeo P."/>
            <person name="Antoine C.H."/>
            <person name="Arensburger P."/>
            <person name="Bidwell S.L."/>
            <person name="Crawford M."/>
            <person name="Camaro F."/>
            <person name="Devon K."/>
            <person name="Engels R."/>
            <person name="Hammond M."/>
            <person name="Howarth C."/>
            <person name="Koehrsen M."/>
            <person name="Lawson D."/>
            <person name="Montgomery P."/>
            <person name="Nene V."/>
            <person name="Nusbaum C."/>
            <person name="Puiu D."/>
            <person name="Romero-Severson J."/>
            <person name="Severson D.W."/>
            <person name="Shumway M."/>
            <person name="Sisk P."/>
            <person name="Stolte C."/>
            <person name="Zeng Q."/>
            <person name="Eisenstadt E."/>
            <person name="Fraser-Liggett C."/>
            <person name="Strausberg R."/>
            <person name="Galagan J."/>
            <person name="Birren B."/>
            <person name="Collins F.H."/>
        </authorList>
    </citation>
    <scope>NUCLEOTIDE SEQUENCE [LARGE SCALE GENOMIC DNA]</scope>
    <source>
        <strain evidence="3">JHB</strain>
    </source>
</reference>
<dbReference type="EMBL" id="DS231821">
    <property type="protein sequence ID" value="EDS44959.1"/>
    <property type="molecule type" value="Genomic_DNA"/>
</dbReference>
<accession>B0W189</accession>
<dbReference type="EnsemblMetazoa" id="CPIJ000850-RA">
    <property type="protein sequence ID" value="CPIJ000850-PA"/>
    <property type="gene ID" value="CPIJ000850"/>
</dbReference>
<reference evidence="4" key="2">
    <citation type="submission" date="2021-02" db="UniProtKB">
        <authorList>
            <consortium name="EnsemblMetazoa"/>
        </authorList>
    </citation>
    <scope>IDENTIFICATION</scope>
    <source>
        <strain evidence="4">JHB</strain>
    </source>
</reference>
<dbReference type="Pfam" id="PF14291">
    <property type="entry name" value="DUF4371"/>
    <property type="match status" value="1"/>
</dbReference>
<dbReference type="Pfam" id="PF05699">
    <property type="entry name" value="Dimer_Tnp_hAT"/>
    <property type="match status" value="1"/>
</dbReference>
<evidence type="ECO:0000313" key="4">
    <source>
        <dbReference type="EnsemblMetazoa" id="CPIJ000850-PA"/>
    </source>
</evidence>
<dbReference type="PANTHER" id="PTHR45749:SF28">
    <property type="entry name" value="ZINC FINGER MYM-TYPE PROTEIN 1-LIKE-RELATED"/>
    <property type="match status" value="1"/>
</dbReference>
<dbReference type="PANTHER" id="PTHR45749">
    <property type="match status" value="1"/>
</dbReference>
<dbReference type="VEuPathDB" id="VectorBase:CPIJ000850"/>
<dbReference type="SUPFAM" id="SSF53098">
    <property type="entry name" value="Ribonuclease H-like"/>
    <property type="match status" value="1"/>
</dbReference>